<gene>
    <name evidence="1" type="ORF">FK529_00600</name>
</gene>
<organism evidence="1 2">
    <name type="scientific">Tsukamurella asaccharolytica</name>
    <dbReference type="NCBI Taxonomy" id="2592067"/>
    <lineage>
        <taxon>Bacteria</taxon>
        <taxon>Bacillati</taxon>
        <taxon>Actinomycetota</taxon>
        <taxon>Actinomycetes</taxon>
        <taxon>Mycobacteriales</taxon>
        <taxon>Tsukamurellaceae</taxon>
        <taxon>Tsukamurella</taxon>
    </lineage>
</organism>
<evidence type="ECO:0000313" key="2">
    <source>
        <dbReference type="Proteomes" id="UP000317291"/>
    </source>
</evidence>
<accession>A0A5C5REM6</accession>
<sequence>MTPTTIKVSSQVYYGLASILSTATDKIGSTLLTCATSLDGCEGMAGSDEAAADWAAGYDAQIKSLLAATALLGNATDALGFRVHQAGVNHEVTENHVAGKPAPTTPSYKDGSKCLYNDPPTALGNNGPGLQGLVDLINEIGIPVPNGHLDRLTAASAALKALGQGVRSAFTTINLMKSMGVSQWVGSGLAEGSDIIARVNGLSAAAESIANDADHLATKISEFAQEVSNVRNDILEEIEIAAITEMAFVIVASIFAVPTGGATAVGGAAAVAARTALAASKIRTLIVQAATKVRILRPSVATVGKGKIEPGLAAVRDAPVKKLEVGEGGKLKETTGFSPEKERSWQKYLKTKEEEGKTPWPQDRWSKNYDQNILNRVNGAAWEKEAGELYGYSKEAGYRAHFDPDGTGARRYDFGKPGDYVEMKSGGMDRGQMRIDEAALGQGNKVTYHLLQKPTNSELVWLESMKSKYPGAI</sequence>
<dbReference type="AlphaFoldDB" id="A0A5C5REM6"/>
<name>A0A5C5REM6_9ACTN</name>
<reference evidence="1 2" key="1">
    <citation type="submission" date="2019-06" db="EMBL/GenBank/DDBJ databases">
        <title>Tsukamurella conjunctivitidis sp. nov., Tsukamurella assacharolytica sp. nov. and Tsukamurella sputae sp. nov. isolated from patients with conjunctivitis, bacteraemia (lymphoma) and respiratory infection (sputum) in Hong Kong.</title>
        <authorList>
            <person name="Teng J.L.L."/>
            <person name="Lee H.H."/>
            <person name="Fong J.Y.H."/>
            <person name="Fok K.M.N."/>
            <person name="Lau S.K.P."/>
            <person name="Woo P.C.Y."/>
        </authorList>
    </citation>
    <scope>NUCLEOTIDE SEQUENCE [LARGE SCALE GENOMIC DNA]</scope>
    <source>
        <strain evidence="1 2">HKU71</strain>
    </source>
</reference>
<dbReference type="OrthoDB" id="3698654at2"/>
<dbReference type="RefSeq" id="WP_146558574.1">
    <property type="nucleotide sequence ID" value="NZ_VIGW01000001.1"/>
</dbReference>
<evidence type="ECO:0000313" key="1">
    <source>
        <dbReference type="EMBL" id="TWS21152.1"/>
    </source>
</evidence>
<dbReference type="Proteomes" id="UP000317291">
    <property type="component" value="Unassembled WGS sequence"/>
</dbReference>
<keyword evidence="2" id="KW-1185">Reference proteome</keyword>
<proteinExistence type="predicted"/>
<dbReference type="EMBL" id="VIGW01000001">
    <property type="protein sequence ID" value="TWS21152.1"/>
    <property type="molecule type" value="Genomic_DNA"/>
</dbReference>
<comment type="caution">
    <text evidence="1">The sequence shown here is derived from an EMBL/GenBank/DDBJ whole genome shotgun (WGS) entry which is preliminary data.</text>
</comment>
<protein>
    <submittedName>
        <fullName evidence="1">Uncharacterized protein</fullName>
    </submittedName>
</protein>